<dbReference type="Proteomes" id="UP001372834">
    <property type="component" value="Unassembled WGS sequence"/>
</dbReference>
<evidence type="ECO:0008006" key="4">
    <source>
        <dbReference type="Google" id="ProtNLM"/>
    </source>
</evidence>
<sequence>MPMLPQKEKVKLIRRQVWVEEKGPTPKKRIALLLMAVTTQEPEVKGIVLEGGEGFSRTVRGHRKIAADTARLLARTEAIDQTSGVPNPIKKKMYKQKLIKEWQKHLTTKKKLNPTKGTRRKPTSLDGQIQWRTNTFNCYLYKRSLTEDPTCPDCHEGNDTTYHLLNECPAWDGQRRHPVRSQMARIRKILPFGDKPERNDNKQTGLGKNKEFKLAGKPIGNPSLSSARRREEKKGLRDRIGQKKKMMARDR</sequence>
<dbReference type="EMBL" id="JAWJWE010000001">
    <property type="protein sequence ID" value="KAK6643842.1"/>
    <property type="molecule type" value="Genomic_DNA"/>
</dbReference>
<feature type="compositionally biased region" description="Basic and acidic residues" evidence="1">
    <location>
        <begin position="228"/>
        <end position="251"/>
    </location>
</feature>
<dbReference type="AlphaFoldDB" id="A0AAN8XRM9"/>
<comment type="caution">
    <text evidence="2">The sequence shown here is derived from an EMBL/GenBank/DDBJ whole genome shotgun (WGS) entry which is preliminary data.</text>
</comment>
<proteinExistence type="predicted"/>
<name>A0AAN8XRM9_POLSC</name>
<protein>
    <recommendedName>
        <fullName evidence="4">Reverse transcriptase</fullName>
    </recommendedName>
</protein>
<gene>
    <name evidence="2" type="ORF">RUM43_000105</name>
</gene>
<organism evidence="2 3">
    <name type="scientific">Polyplax serrata</name>
    <name type="common">Common mouse louse</name>
    <dbReference type="NCBI Taxonomy" id="468196"/>
    <lineage>
        <taxon>Eukaryota</taxon>
        <taxon>Metazoa</taxon>
        <taxon>Ecdysozoa</taxon>
        <taxon>Arthropoda</taxon>
        <taxon>Hexapoda</taxon>
        <taxon>Insecta</taxon>
        <taxon>Pterygota</taxon>
        <taxon>Neoptera</taxon>
        <taxon>Paraneoptera</taxon>
        <taxon>Psocodea</taxon>
        <taxon>Troctomorpha</taxon>
        <taxon>Phthiraptera</taxon>
        <taxon>Anoplura</taxon>
        <taxon>Polyplacidae</taxon>
        <taxon>Polyplax</taxon>
    </lineage>
</organism>
<evidence type="ECO:0000313" key="2">
    <source>
        <dbReference type="EMBL" id="KAK6643842.1"/>
    </source>
</evidence>
<feature type="region of interest" description="Disordered" evidence="1">
    <location>
        <begin position="192"/>
        <end position="251"/>
    </location>
</feature>
<evidence type="ECO:0000313" key="3">
    <source>
        <dbReference type="Proteomes" id="UP001372834"/>
    </source>
</evidence>
<reference evidence="2 3" key="1">
    <citation type="submission" date="2023-10" db="EMBL/GenBank/DDBJ databases">
        <title>Genomes of two closely related lineages of the louse Polyplax serrata with different host specificities.</title>
        <authorList>
            <person name="Martinu J."/>
            <person name="Tarabai H."/>
            <person name="Stefka J."/>
            <person name="Hypsa V."/>
        </authorList>
    </citation>
    <scope>NUCLEOTIDE SEQUENCE [LARGE SCALE GENOMIC DNA]</scope>
    <source>
        <strain evidence="2">HR10_N</strain>
    </source>
</reference>
<evidence type="ECO:0000256" key="1">
    <source>
        <dbReference type="SAM" id="MobiDB-lite"/>
    </source>
</evidence>
<accession>A0AAN8XRM9</accession>